<protein>
    <submittedName>
        <fullName evidence="1">Uncharacterized protein</fullName>
    </submittedName>
</protein>
<keyword evidence="2" id="KW-1185">Reference proteome</keyword>
<dbReference type="Proteomes" id="UP001178508">
    <property type="component" value="Chromosome 7"/>
</dbReference>
<dbReference type="EMBL" id="OY660870">
    <property type="protein sequence ID" value="CAJ1059455.1"/>
    <property type="molecule type" value="Genomic_DNA"/>
</dbReference>
<evidence type="ECO:0000313" key="2">
    <source>
        <dbReference type="Proteomes" id="UP001178508"/>
    </source>
</evidence>
<evidence type="ECO:0000313" key="1">
    <source>
        <dbReference type="EMBL" id="CAJ1059455.1"/>
    </source>
</evidence>
<dbReference type="AlphaFoldDB" id="A0AAV1FEK7"/>
<gene>
    <name evidence="1" type="ORF">XNOV1_A043285</name>
</gene>
<sequence>MEMLSGGGRCGGVSRLSGGTSAAPLAEMSGVLMETERACAALEMISYTLIHCRTFEGEVMHTSRCSAIILSMLKHHNHLLFITSIQTSRCLQKEEELNDHDAFKVSLSRLHTVPSLAAEVRLYFPGVLIRT</sequence>
<reference evidence="1" key="1">
    <citation type="submission" date="2023-08" db="EMBL/GenBank/DDBJ databases">
        <authorList>
            <person name="Alioto T."/>
            <person name="Alioto T."/>
            <person name="Gomez Garrido J."/>
        </authorList>
    </citation>
    <scope>NUCLEOTIDE SEQUENCE</scope>
</reference>
<organism evidence="1 2">
    <name type="scientific">Xyrichtys novacula</name>
    <name type="common">Pearly razorfish</name>
    <name type="synonym">Hemipteronotus novacula</name>
    <dbReference type="NCBI Taxonomy" id="13765"/>
    <lineage>
        <taxon>Eukaryota</taxon>
        <taxon>Metazoa</taxon>
        <taxon>Chordata</taxon>
        <taxon>Craniata</taxon>
        <taxon>Vertebrata</taxon>
        <taxon>Euteleostomi</taxon>
        <taxon>Actinopterygii</taxon>
        <taxon>Neopterygii</taxon>
        <taxon>Teleostei</taxon>
        <taxon>Neoteleostei</taxon>
        <taxon>Acanthomorphata</taxon>
        <taxon>Eupercaria</taxon>
        <taxon>Labriformes</taxon>
        <taxon>Labridae</taxon>
        <taxon>Xyrichtys</taxon>
    </lineage>
</organism>
<proteinExistence type="predicted"/>
<accession>A0AAV1FEK7</accession>
<name>A0AAV1FEK7_XYRNO</name>